<dbReference type="EMBL" id="AKAU01000129">
    <property type="protein sequence ID" value="EIM98136.1"/>
    <property type="molecule type" value="Genomic_DNA"/>
</dbReference>
<evidence type="ECO:0000313" key="1">
    <source>
        <dbReference type="EMBL" id="EIM98136.1"/>
    </source>
</evidence>
<name>A0ABP2PK87_9BURK</name>
<sequence length="54" mass="5782">MLYGATEAQMPGIVPYAAKHGAGSVFVTSTGLPNLYKNLPAWWSQLVSSVLAMR</sequence>
<comment type="caution">
    <text evidence="1">The sequence shown here is derived from an EMBL/GenBank/DDBJ whole genome shotgun (WGS) entry which is preliminary data.</text>
</comment>
<proteinExistence type="predicted"/>
<protein>
    <submittedName>
        <fullName evidence="1">Uncharacterized protein</fullName>
    </submittedName>
</protein>
<keyword evidence="2" id="KW-1185">Reference proteome</keyword>
<evidence type="ECO:0000313" key="2">
    <source>
        <dbReference type="Proteomes" id="UP000004980"/>
    </source>
</evidence>
<organism evidence="1 2">
    <name type="scientific">Paraburkholderia hospita</name>
    <dbReference type="NCBI Taxonomy" id="169430"/>
    <lineage>
        <taxon>Bacteria</taxon>
        <taxon>Pseudomonadati</taxon>
        <taxon>Pseudomonadota</taxon>
        <taxon>Betaproteobacteria</taxon>
        <taxon>Burkholderiales</taxon>
        <taxon>Burkholderiaceae</taxon>
        <taxon>Paraburkholderia</taxon>
    </lineage>
</organism>
<reference evidence="1 2" key="1">
    <citation type="journal article" date="2012" name="J. Bacteriol.">
        <title>Draft Genome Sequence of the Soil Bacterium Burkholderia terrae Strain BS001, Which Interacts with Fungal Surface Structures.</title>
        <authorList>
            <person name="Nazir R."/>
            <person name="Hansen M.A."/>
            <person name="Sorensen S."/>
            <person name="van Elsas J.D."/>
        </authorList>
    </citation>
    <scope>NUCLEOTIDE SEQUENCE [LARGE SCALE GENOMIC DNA]</scope>
    <source>
        <strain evidence="1 2">BS001</strain>
    </source>
</reference>
<accession>A0ABP2PK87</accession>
<dbReference type="Proteomes" id="UP000004980">
    <property type="component" value="Unassembled WGS sequence"/>
</dbReference>
<gene>
    <name evidence="1" type="ORF">WQE_25753</name>
</gene>